<gene>
    <name evidence="1" type="ORF">M9H77_10072</name>
</gene>
<keyword evidence="2" id="KW-1185">Reference proteome</keyword>
<organism evidence="1 2">
    <name type="scientific">Catharanthus roseus</name>
    <name type="common">Madagascar periwinkle</name>
    <name type="synonym">Vinca rosea</name>
    <dbReference type="NCBI Taxonomy" id="4058"/>
    <lineage>
        <taxon>Eukaryota</taxon>
        <taxon>Viridiplantae</taxon>
        <taxon>Streptophyta</taxon>
        <taxon>Embryophyta</taxon>
        <taxon>Tracheophyta</taxon>
        <taxon>Spermatophyta</taxon>
        <taxon>Magnoliopsida</taxon>
        <taxon>eudicotyledons</taxon>
        <taxon>Gunneridae</taxon>
        <taxon>Pentapetalae</taxon>
        <taxon>asterids</taxon>
        <taxon>lamiids</taxon>
        <taxon>Gentianales</taxon>
        <taxon>Apocynaceae</taxon>
        <taxon>Rauvolfioideae</taxon>
        <taxon>Vinceae</taxon>
        <taxon>Catharanthinae</taxon>
        <taxon>Catharanthus</taxon>
    </lineage>
</organism>
<sequence length="213" mass="23449">MNSANWVLLLFFFSLVSASSNLSLDVQQDGEREKIEVGLGLSKLARRALIDFKEKPNGGNVTYDCSPSGPCVPCAYSEKSDEKYRCSETGYRIPLKCVKVESSSKKANGKKKQNDRSALESSEVEVKHAKEFNSSVTQRSLLDDSSSSEGGNQVYITYRSCVPAVNEERLSVLGFEGIMLGLLLMSGSAIYFRRKRANPIPSGAVRVPNNSRF</sequence>
<accession>A0ACC0C2R8</accession>
<reference evidence="2" key="1">
    <citation type="journal article" date="2023" name="Nat. Plants">
        <title>Single-cell RNA sequencing provides a high-resolution roadmap for understanding the multicellular compartmentation of specialized metabolism.</title>
        <authorList>
            <person name="Sun S."/>
            <person name="Shen X."/>
            <person name="Li Y."/>
            <person name="Li Y."/>
            <person name="Wang S."/>
            <person name="Li R."/>
            <person name="Zhang H."/>
            <person name="Shen G."/>
            <person name="Guo B."/>
            <person name="Wei J."/>
            <person name="Xu J."/>
            <person name="St-Pierre B."/>
            <person name="Chen S."/>
            <person name="Sun C."/>
        </authorList>
    </citation>
    <scope>NUCLEOTIDE SEQUENCE [LARGE SCALE GENOMIC DNA]</scope>
</reference>
<evidence type="ECO:0000313" key="2">
    <source>
        <dbReference type="Proteomes" id="UP001060085"/>
    </source>
</evidence>
<proteinExistence type="predicted"/>
<evidence type="ECO:0000313" key="1">
    <source>
        <dbReference type="EMBL" id="KAI5679122.1"/>
    </source>
</evidence>
<protein>
    <submittedName>
        <fullName evidence="1">Uncharacterized protein</fullName>
    </submittedName>
</protein>
<name>A0ACC0C2R8_CATRO</name>
<dbReference type="Proteomes" id="UP001060085">
    <property type="component" value="Linkage Group LG02"/>
</dbReference>
<comment type="caution">
    <text evidence="1">The sequence shown here is derived from an EMBL/GenBank/DDBJ whole genome shotgun (WGS) entry which is preliminary data.</text>
</comment>
<dbReference type="EMBL" id="CM044702">
    <property type="protein sequence ID" value="KAI5679122.1"/>
    <property type="molecule type" value="Genomic_DNA"/>
</dbReference>